<dbReference type="EMBL" id="JAAMOD010000279">
    <property type="protein sequence ID" value="KAF5232634.1"/>
    <property type="molecule type" value="Genomic_DNA"/>
</dbReference>
<comment type="caution">
    <text evidence="2">The sequence shown here is derived from an EMBL/GenBank/DDBJ whole genome shotgun (WGS) entry which is preliminary data.</text>
</comment>
<evidence type="ECO:0000256" key="1">
    <source>
        <dbReference type="SAM" id="MobiDB-lite"/>
    </source>
</evidence>
<accession>A0AAN6BXE4</accession>
<feature type="region of interest" description="Disordered" evidence="1">
    <location>
        <begin position="78"/>
        <end position="155"/>
    </location>
</feature>
<feature type="compositionally biased region" description="Polar residues" evidence="1">
    <location>
        <begin position="124"/>
        <end position="144"/>
    </location>
</feature>
<feature type="compositionally biased region" description="Basic and acidic residues" evidence="1">
    <location>
        <begin position="98"/>
        <end position="110"/>
    </location>
</feature>
<dbReference type="AlphaFoldDB" id="A0AAN6BXE4"/>
<name>A0AAN6BXE4_FUSAU</name>
<reference evidence="2 3" key="1">
    <citation type="submission" date="2020-02" db="EMBL/GenBank/DDBJ databases">
        <title>Identification and distribution of gene clusters putatively required for synthesis of sphingolipid metabolism inhibitors in phylogenetically diverse species of the filamentous fungus Fusarium.</title>
        <authorList>
            <person name="Kim H.-S."/>
            <person name="Busman M."/>
            <person name="Brown D.W."/>
            <person name="Divon H."/>
            <person name="Uhlig S."/>
            <person name="Proctor R.H."/>
        </authorList>
    </citation>
    <scope>NUCLEOTIDE SEQUENCE [LARGE SCALE GENOMIC DNA]</scope>
    <source>
        <strain evidence="2 3">NRRL 2903</strain>
    </source>
</reference>
<organism evidence="2 3">
    <name type="scientific">Fusarium austroamericanum</name>
    <dbReference type="NCBI Taxonomy" id="282268"/>
    <lineage>
        <taxon>Eukaryota</taxon>
        <taxon>Fungi</taxon>
        <taxon>Dikarya</taxon>
        <taxon>Ascomycota</taxon>
        <taxon>Pezizomycotina</taxon>
        <taxon>Sordariomycetes</taxon>
        <taxon>Hypocreomycetidae</taxon>
        <taxon>Hypocreales</taxon>
        <taxon>Nectriaceae</taxon>
        <taxon>Fusarium</taxon>
    </lineage>
</organism>
<keyword evidence="3" id="KW-1185">Reference proteome</keyword>
<sequence length="155" mass="17264">MHKLWQDQAKVAQSHQVLVDSTFNIALEELVAKIPTPDPESTAMTSDELQNLFDSGITGVNDRSRSFGQPPTSVLNKMRENMAEEHSSNEQPDEEFLEDLRDDIAKWEIKDEVDESGEIPSDADVTSQAGKPNDAMSSPKNNVPVNAKKGSRRKR</sequence>
<evidence type="ECO:0000313" key="2">
    <source>
        <dbReference type="EMBL" id="KAF5232634.1"/>
    </source>
</evidence>
<evidence type="ECO:0000313" key="3">
    <source>
        <dbReference type="Proteomes" id="UP000537989"/>
    </source>
</evidence>
<dbReference type="Proteomes" id="UP000537989">
    <property type="component" value="Unassembled WGS sequence"/>
</dbReference>
<gene>
    <name evidence="2" type="ORF">FAUST_8666</name>
</gene>
<feature type="compositionally biased region" description="Basic and acidic residues" evidence="1">
    <location>
        <begin position="78"/>
        <end position="88"/>
    </location>
</feature>
<proteinExistence type="predicted"/>
<protein>
    <submittedName>
        <fullName evidence="2">Uncharacterized protein</fullName>
    </submittedName>
</protein>